<name>A0A1E7DR17_9BACI</name>
<keyword evidence="2" id="KW-1185">Reference proteome</keyword>
<evidence type="ECO:0000313" key="1">
    <source>
        <dbReference type="EMBL" id="OES45530.1"/>
    </source>
</evidence>
<dbReference type="EMBL" id="MAMP01000012">
    <property type="protein sequence ID" value="OES45530.1"/>
    <property type="molecule type" value="Genomic_DNA"/>
</dbReference>
<dbReference type="RefSeq" id="WP_069937528.1">
    <property type="nucleotide sequence ID" value="NZ_MAMP01000012.1"/>
</dbReference>
<sequence>MLDNDRILISGDVKLVEIPNRPFYRFAVVAEQINRDNPLENPVAIYGTVTFNKNKGEIVAECLNTSFNNLKSSAQQWITKKLLRELEEYHHRQNLLNKAD</sequence>
<organism evidence="1 2">
    <name type="scientific">Domibacillus iocasae</name>
    <dbReference type="NCBI Taxonomy" id="1714016"/>
    <lineage>
        <taxon>Bacteria</taxon>
        <taxon>Bacillati</taxon>
        <taxon>Bacillota</taxon>
        <taxon>Bacilli</taxon>
        <taxon>Bacillales</taxon>
        <taxon>Bacillaceae</taxon>
        <taxon>Domibacillus</taxon>
    </lineage>
</organism>
<accession>A0A1E7DR17</accession>
<evidence type="ECO:0000313" key="2">
    <source>
        <dbReference type="Proteomes" id="UP000095658"/>
    </source>
</evidence>
<comment type="caution">
    <text evidence="1">The sequence shown here is derived from an EMBL/GenBank/DDBJ whole genome shotgun (WGS) entry which is preliminary data.</text>
</comment>
<dbReference type="OrthoDB" id="9854803at2"/>
<dbReference type="Proteomes" id="UP000095658">
    <property type="component" value="Unassembled WGS sequence"/>
</dbReference>
<gene>
    <name evidence="1" type="ORF">BA724_01550</name>
</gene>
<reference evidence="1 2" key="1">
    <citation type="submission" date="2016-06" db="EMBL/GenBank/DDBJ databases">
        <title>Domibacillus iocasae genome sequencing.</title>
        <authorList>
            <person name="Verma A."/>
            <person name="Pal Y."/>
            <person name="Ojha A.K."/>
            <person name="Krishnamurthi S."/>
        </authorList>
    </citation>
    <scope>NUCLEOTIDE SEQUENCE [LARGE SCALE GENOMIC DNA]</scope>
    <source>
        <strain evidence="1 2">DSM 29979</strain>
    </source>
</reference>
<proteinExistence type="predicted"/>
<protein>
    <submittedName>
        <fullName evidence="1">Uncharacterized protein</fullName>
    </submittedName>
</protein>
<dbReference type="AlphaFoldDB" id="A0A1E7DR17"/>